<protein>
    <recommendedName>
        <fullName evidence="4">DUF1189 domain-containing protein</fullName>
    </recommendedName>
</protein>
<dbReference type="OrthoDB" id="1903376at2"/>
<name>A0A073JZA5_9BACI</name>
<keyword evidence="1" id="KW-1133">Transmembrane helix</keyword>
<keyword evidence="1" id="KW-0812">Transmembrane</keyword>
<evidence type="ECO:0000313" key="3">
    <source>
        <dbReference type="Proteomes" id="UP000027822"/>
    </source>
</evidence>
<sequence>MSIFTQLLKSLYSPKEMALFRFQKMGKTILYIMLLTLLVTIPKAVAVGDLIKEGTHVLNQMIDEEMPDFKIEDGKLTADITEPIVQEENNFTFVLDPNATDISNYKKQDGIFILQDKMIVVDQQGEQPFSYSEFGITTLEKKDLQDFVSTIDGIYPILTFVIGILIYLFWFMFSFIGISLLAFIGSAMNGKRKLSYKQNWILTTYSHTIPIVFFMIMDFLKVAVPGSFFIFIGVVLIVLYLTIKEIPQPKEKIEQ</sequence>
<comment type="caution">
    <text evidence="2">The sequence shown here is derived from an EMBL/GenBank/DDBJ whole genome shotgun (WGS) entry which is preliminary data.</text>
</comment>
<keyword evidence="1" id="KW-0472">Membrane</keyword>
<dbReference type="InterPro" id="IPR009574">
    <property type="entry name" value="DUF1189"/>
</dbReference>
<reference evidence="2 3" key="1">
    <citation type="submission" date="2014-06" db="EMBL/GenBank/DDBJ databases">
        <title>Draft genome sequence of Bacillus manliponensis JCM 15802 (MCCC 1A00708).</title>
        <authorList>
            <person name="Lai Q."/>
            <person name="Liu Y."/>
            <person name="Shao Z."/>
        </authorList>
    </citation>
    <scope>NUCLEOTIDE SEQUENCE [LARGE SCALE GENOMIC DNA]</scope>
    <source>
        <strain evidence="2 3">JCM 15802</strain>
    </source>
</reference>
<dbReference type="AlphaFoldDB" id="A0A073JZA5"/>
<feature type="transmembrane region" description="Helical" evidence="1">
    <location>
        <begin position="154"/>
        <end position="187"/>
    </location>
</feature>
<evidence type="ECO:0000256" key="1">
    <source>
        <dbReference type="SAM" id="Phobius"/>
    </source>
</evidence>
<dbReference type="RefSeq" id="WP_034638837.1">
    <property type="nucleotide sequence ID" value="NZ_CBCSJC010000005.1"/>
</dbReference>
<feature type="transmembrane region" description="Helical" evidence="1">
    <location>
        <begin position="223"/>
        <end position="243"/>
    </location>
</feature>
<evidence type="ECO:0008006" key="4">
    <source>
        <dbReference type="Google" id="ProtNLM"/>
    </source>
</evidence>
<gene>
    <name evidence="2" type="ORF">BAMA_22245</name>
</gene>
<dbReference type="EMBL" id="JOTN01000007">
    <property type="protein sequence ID" value="KEK19517.1"/>
    <property type="molecule type" value="Genomic_DNA"/>
</dbReference>
<feature type="transmembrane region" description="Helical" evidence="1">
    <location>
        <begin position="199"/>
        <end position="217"/>
    </location>
</feature>
<dbReference type="eggNOG" id="COG5521">
    <property type="taxonomic scope" value="Bacteria"/>
</dbReference>
<dbReference type="STRING" id="574376.BAMA_22245"/>
<dbReference type="Proteomes" id="UP000027822">
    <property type="component" value="Unassembled WGS sequence"/>
</dbReference>
<proteinExistence type="predicted"/>
<dbReference type="Pfam" id="PF06691">
    <property type="entry name" value="DUF1189"/>
    <property type="match status" value="1"/>
</dbReference>
<keyword evidence="3" id="KW-1185">Reference proteome</keyword>
<organism evidence="2 3">
    <name type="scientific">Bacillus manliponensis</name>
    <dbReference type="NCBI Taxonomy" id="574376"/>
    <lineage>
        <taxon>Bacteria</taxon>
        <taxon>Bacillati</taxon>
        <taxon>Bacillota</taxon>
        <taxon>Bacilli</taxon>
        <taxon>Bacillales</taxon>
        <taxon>Bacillaceae</taxon>
        <taxon>Bacillus</taxon>
        <taxon>Bacillus cereus group</taxon>
    </lineage>
</organism>
<accession>A0A073JZA5</accession>
<evidence type="ECO:0000313" key="2">
    <source>
        <dbReference type="EMBL" id="KEK19517.1"/>
    </source>
</evidence>